<evidence type="ECO:0000313" key="6">
    <source>
        <dbReference type="Proteomes" id="UP000221011"/>
    </source>
</evidence>
<name>A0A291Q655_9ACTN</name>
<dbReference type="GO" id="GO:0005524">
    <property type="term" value="F:ATP binding"/>
    <property type="evidence" value="ECO:0007669"/>
    <property type="project" value="UniProtKB-KW"/>
</dbReference>
<accession>A0A291Q655</accession>
<keyword evidence="2" id="KW-0547">Nucleotide-binding</keyword>
<protein>
    <submittedName>
        <fullName evidence="5">ABC transporter (Iron.B12.siderophore.hemin), ATP-binding component</fullName>
    </submittedName>
</protein>
<dbReference type="InterPro" id="IPR003593">
    <property type="entry name" value="AAA+_ATPase"/>
</dbReference>
<dbReference type="SUPFAM" id="SSF52540">
    <property type="entry name" value="P-loop containing nucleoside triphosphate hydrolases"/>
    <property type="match status" value="1"/>
</dbReference>
<dbReference type="SMART" id="SM00382">
    <property type="entry name" value="AAA"/>
    <property type="match status" value="1"/>
</dbReference>
<reference evidence="5 6" key="1">
    <citation type="submission" date="2017-08" db="EMBL/GenBank/DDBJ databases">
        <title>Complete Genome Sequence of Streptomyces formicae KY5, the formicamycin producer.</title>
        <authorList>
            <person name="Holmes N.A."/>
            <person name="Devine R."/>
            <person name="Qin Z."/>
            <person name="Seipke R.F."/>
            <person name="Wilkinson B."/>
            <person name="Hutchings M.I."/>
        </authorList>
    </citation>
    <scope>NUCLEOTIDE SEQUENCE [LARGE SCALE GENOMIC DNA]</scope>
    <source>
        <strain evidence="5 6">KY5</strain>
    </source>
</reference>
<proteinExistence type="predicted"/>
<gene>
    <name evidence="5" type="ORF">KY5_2193c</name>
</gene>
<keyword evidence="1" id="KW-0813">Transport</keyword>
<dbReference type="FunFam" id="3.40.50.300:FF:000134">
    <property type="entry name" value="Iron-enterobactin ABC transporter ATP-binding protein"/>
    <property type="match status" value="1"/>
</dbReference>
<dbReference type="AlphaFoldDB" id="A0A291Q655"/>
<feature type="domain" description="ABC transporter" evidence="4">
    <location>
        <begin position="36"/>
        <end position="268"/>
    </location>
</feature>
<dbReference type="PANTHER" id="PTHR42794">
    <property type="entry name" value="HEMIN IMPORT ATP-BINDING PROTEIN HMUV"/>
    <property type="match status" value="1"/>
</dbReference>
<dbReference type="PROSITE" id="PS00211">
    <property type="entry name" value="ABC_TRANSPORTER_1"/>
    <property type="match status" value="1"/>
</dbReference>
<keyword evidence="6" id="KW-1185">Reference proteome</keyword>
<evidence type="ECO:0000256" key="1">
    <source>
        <dbReference type="ARBA" id="ARBA00022448"/>
    </source>
</evidence>
<evidence type="ECO:0000256" key="3">
    <source>
        <dbReference type="ARBA" id="ARBA00022840"/>
    </source>
</evidence>
<evidence type="ECO:0000259" key="4">
    <source>
        <dbReference type="PROSITE" id="PS50893"/>
    </source>
</evidence>
<organism evidence="5 6">
    <name type="scientific">Streptomyces formicae</name>
    <dbReference type="NCBI Taxonomy" id="1616117"/>
    <lineage>
        <taxon>Bacteria</taxon>
        <taxon>Bacillati</taxon>
        <taxon>Actinomycetota</taxon>
        <taxon>Actinomycetes</taxon>
        <taxon>Kitasatosporales</taxon>
        <taxon>Streptomycetaceae</taxon>
        <taxon>Streptomyces</taxon>
    </lineage>
</organism>
<evidence type="ECO:0000313" key="5">
    <source>
        <dbReference type="EMBL" id="ATL27211.1"/>
    </source>
</evidence>
<dbReference type="EMBL" id="CP022685">
    <property type="protein sequence ID" value="ATL27211.1"/>
    <property type="molecule type" value="Genomic_DNA"/>
</dbReference>
<dbReference type="InterPro" id="IPR003439">
    <property type="entry name" value="ABC_transporter-like_ATP-bd"/>
</dbReference>
<keyword evidence="3 5" id="KW-0067">ATP-binding</keyword>
<dbReference type="PANTHER" id="PTHR42794:SF2">
    <property type="entry name" value="ABC TRANSPORTER ATP-BINDING PROTEIN"/>
    <property type="match status" value="1"/>
</dbReference>
<dbReference type="InterPro" id="IPR027417">
    <property type="entry name" value="P-loop_NTPase"/>
</dbReference>
<dbReference type="Pfam" id="PF00005">
    <property type="entry name" value="ABC_tran"/>
    <property type="match status" value="1"/>
</dbReference>
<dbReference type="InterPro" id="IPR017871">
    <property type="entry name" value="ABC_transporter-like_CS"/>
</dbReference>
<dbReference type="KEGG" id="sfk:KY5_2193c"/>
<dbReference type="GO" id="GO:0016887">
    <property type="term" value="F:ATP hydrolysis activity"/>
    <property type="evidence" value="ECO:0007669"/>
    <property type="project" value="InterPro"/>
</dbReference>
<dbReference type="PROSITE" id="PS50893">
    <property type="entry name" value="ABC_TRANSPORTER_2"/>
    <property type="match status" value="1"/>
</dbReference>
<evidence type="ECO:0000256" key="2">
    <source>
        <dbReference type="ARBA" id="ARBA00022741"/>
    </source>
</evidence>
<dbReference type="CDD" id="cd03214">
    <property type="entry name" value="ABC_Iron-Siderophores_B12_Hemin"/>
    <property type="match status" value="1"/>
</dbReference>
<sequence>MTYAYEAYEGEAGPRVGGASGGAGLRDGGVSGEAGLRAERVSREAGGRLVVDGVSIAPPEGATVGLLGPNGSGKSTLLRILAGVLAPASGVVTLDGRTLADTGRRAVARRIAVVEQHSDTQVELTVGDVVRLGRVPHRRAWSAPSPEDERAVRDALDRTGLTSRATQSWHTLSGGERQRVQIARALAQAPRELLLDEPTNHLDIQHQLDLLSLVADLPVTSVIALHDLNLAAMFCDRLLVLKEGRAYAAGTPDEVITEKLIAEVYGVRAVVTREAGALSVRFLRD</sequence>
<dbReference type="Proteomes" id="UP000221011">
    <property type="component" value="Chromosome"/>
</dbReference>
<dbReference type="Gene3D" id="3.40.50.300">
    <property type="entry name" value="P-loop containing nucleotide triphosphate hydrolases"/>
    <property type="match status" value="1"/>
</dbReference>